<evidence type="ECO:0000313" key="2">
    <source>
        <dbReference type="Proteomes" id="UP001187734"/>
    </source>
</evidence>
<keyword evidence="2" id="KW-1185">Reference proteome</keyword>
<gene>
    <name evidence="1" type="ORF">FTOL_00795</name>
</gene>
<reference evidence="1" key="1">
    <citation type="submission" date="2018-03" db="EMBL/GenBank/DDBJ databases">
        <authorList>
            <person name="Guldener U."/>
        </authorList>
    </citation>
    <scope>NUCLEOTIDE SEQUENCE</scope>
</reference>
<name>A0AAE8LYR5_9HYPO</name>
<accession>A0AAE8LYR5</accession>
<evidence type="ECO:0000313" key="1">
    <source>
        <dbReference type="EMBL" id="SPJ71067.1"/>
    </source>
</evidence>
<sequence>MPSLRVLHLENMAATSILPNFLQGIHKDLRKIRIVKCVALTESSTGEDQPSWGSLWTWIREAVPEPEEITCVLTKAPLTGEEADYTGGDVYIPPEWELVEVKRLRARLAMEEDFYVWPYAQVWKYGGISADEATNLQMLESEGDNLEYRLMLEGVENVGGTCEVVLC</sequence>
<organism evidence="1 2">
    <name type="scientific">Fusarium torulosum</name>
    <dbReference type="NCBI Taxonomy" id="33205"/>
    <lineage>
        <taxon>Eukaryota</taxon>
        <taxon>Fungi</taxon>
        <taxon>Dikarya</taxon>
        <taxon>Ascomycota</taxon>
        <taxon>Pezizomycotina</taxon>
        <taxon>Sordariomycetes</taxon>
        <taxon>Hypocreomycetidae</taxon>
        <taxon>Hypocreales</taxon>
        <taxon>Nectriaceae</taxon>
        <taxon>Fusarium</taxon>
    </lineage>
</organism>
<dbReference type="AlphaFoldDB" id="A0AAE8LYR5"/>
<dbReference type="EMBL" id="ONZP01000026">
    <property type="protein sequence ID" value="SPJ71067.1"/>
    <property type="molecule type" value="Genomic_DNA"/>
</dbReference>
<dbReference type="Proteomes" id="UP001187734">
    <property type="component" value="Unassembled WGS sequence"/>
</dbReference>
<proteinExistence type="predicted"/>
<comment type="caution">
    <text evidence="1">The sequence shown here is derived from an EMBL/GenBank/DDBJ whole genome shotgun (WGS) entry which is preliminary data.</text>
</comment>
<protein>
    <submittedName>
        <fullName evidence="1">Uncharacterized protein</fullName>
    </submittedName>
</protein>